<protein>
    <submittedName>
        <fullName evidence="3">SHOCT domain-containing protein</fullName>
    </submittedName>
</protein>
<feature type="compositionally biased region" description="Basic and acidic residues" evidence="1">
    <location>
        <begin position="16"/>
        <end position="29"/>
    </location>
</feature>
<reference evidence="3" key="1">
    <citation type="submission" date="2020-07" db="EMBL/GenBank/DDBJ databases">
        <title>Huge and variable diversity of episymbiotic CPR bacteria and DPANN archaea in groundwater ecosystems.</title>
        <authorList>
            <person name="He C.Y."/>
            <person name="Keren R."/>
            <person name="Whittaker M."/>
            <person name="Farag I.F."/>
            <person name="Doudna J."/>
            <person name="Cate J.H.D."/>
            <person name="Banfield J.F."/>
        </authorList>
    </citation>
    <scope>NUCLEOTIDE SEQUENCE</scope>
    <source>
        <strain evidence="3">NC_groundwater_193_Ag_S-0.1um_51_7</strain>
    </source>
</reference>
<name>A0A931WPH0_9BACT</name>
<dbReference type="InterPro" id="IPR018649">
    <property type="entry name" value="SHOCT"/>
</dbReference>
<sequence>MKIGIGSRNGVAPQSNHDHEKSPLEILKERYARGEIDKKEFEEKKKD</sequence>
<proteinExistence type="predicted"/>
<evidence type="ECO:0000259" key="2">
    <source>
        <dbReference type="Pfam" id="PF09851"/>
    </source>
</evidence>
<evidence type="ECO:0000256" key="1">
    <source>
        <dbReference type="SAM" id="MobiDB-lite"/>
    </source>
</evidence>
<evidence type="ECO:0000313" key="4">
    <source>
        <dbReference type="Proteomes" id="UP000724148"/>
    </source>
</evidence>
<dbReference type="Pfam" id="PF09851">
    <property type="entry name" value="SHOCT"/>
    <property type="match status" value="1"/>
</dbReference>
<dbReference type="EMBL" id="JACOZA010000097">
    <property type="protein sequence ID" value="MBI2097272.1"/>
    <property type="molecule type" value="Genomic_DNA"/>
</dbReference>
<dbReference type="Proteomes" id="UP000724148">
    <property type="component" value="Unassembled WGS sequence"/>
</dbReference>
<evidence type="ECO:0000313" key="3">
    <source>
        <dbReference type="EMBL" id="MBI2097272.1"/>
    </source>
</evidence>
<feature type="domain" description="SHOCT" evidence="2">
    <location>
        <begin position="23"/>
        <end position="47"/>
    </location>
</feature>
<comment type="caution">
    <text evidence="3">The sequence shown here is derived from an EMBL/GenBank/DDBJ whole genome shotgun (WGS) entry which is preliminary data.</text>
</comment>
<feature type="region of interest" description="Disordered" evidence="1">
    <location>
        <begin position="1"/>
        <end position="29"/>
    </location>
</feature>
<organism evidence="3 4">
    <name type="scientific">Candidatus Sungiibacteriota bacterium</name>
    <dbReference type="NCBI Taxonomy" id="2750080"/>
    <lineage>
        <taxon>Bacteria</taxon>
        <taxon>Candidatus Sungiibacteriota</taxon>
    </lineage>
</organism>
<gene>
    <name evidence="3" type="ORF">HYT40_03990</name>
</gene>
<dbReference type="AlphaFoldDB" id="A0A931WPH0"/>
<accession>A0A931WPH0</accession>